<protein>
    <submittedName>
        <fullName evidence="1">Uncharacterized protein</fullName>
    </submittedName>
</protein>
<dbReference type="EMBL" id="JPKZ01002387">
    <property type="protein sequence ID" value="KHN77010.1"/>
    <property type="molecule type" value="Genomic_DNA"/>
</dbReference>
<gene>
    <name evidence="1" type="ORF">Tcan_14894</name>
</gene>
<reference evidence="1 2" key="1">
    <citation type="submission" date="2014-11" db="EMBL/GenBank/DDBJ databases">
        <title>Genetic blueprint of the zoonotic pathogen Toxocara canis.</title>
        <authorList>
            <person name="Zhu X.-Q."/>
            <person name="Korhonen P.K."/>
            <person name="Cai H."/>
            <person name="Young N.D."/>
            <person name="Nejsum P."/>
            <person name="von Samson-Himmelstjerna G."/>
            <person name="Boag P.R."/>
            <person name="Tan P."/>
            <person name="Li Q."/>
            <person name="Min J."/>
            <person name="Yang Y."/>
            <person name="Wang X."/>
            <person name="Fang X."/>
            <person name="Hall R.S."/>
            <person name="Hofmann A."/>
            <person name="Sternberg P.W."/>
            <person name="Jex A.R."/>
            <person name="Gasser R.B."/>
        </authorList>
    </citation>
    <scope>NUCLEOTIDE SEQUENCE [LARGE SCALE GENOMIC DNA]</scope>
    <source>
        <strain evidence="1">PN_DK_2014</strain>
    </source>
</reference>
<dbReference type="AlphaFoldDB" id="A0A0B2V7R7"/>
<evidence type="ECO:0000313" key="1">
    <source>
        <dbReference type="EMBL" id="KHN77010.1"/>
    </source>
</evidence>
<evidence type="ECO:0000313" key="2">
    <source>
        <dbReference type="Proteomes" id="UP000031036"/>
    </source>
</evidence>
<sequence>MKHSMNNLIHKSLIQYSRRTYHALKAISNLSSFIGCVMKNHHYGAYGLRQNYRSHSHCFSTASCSVVPRQRM</sequence>
<keyword evidence="2" id="KW-1185">Reference proteome</keyword>
<comment type="caution">
    <text evidence="1">The sequence shown here is derived from an EMBL/GenBank/DDBJ whole genome shotgun (WGS) entry which is preliminary data.</text>
</comment>
<organism evidence="1 2">
    <name type="scientific">Toxocara canis</name>
    <name type="common">Canine roundworm</name>
    <dbReference type="NCBI Taxonomy" id="6265"/>
    <lineage>
        <taxon>Eukaryota</taxon>
        <taxon>Metazoa</taxon>
        <taxon>Ecdysozoa</taxon>
        <taxon>Nematoda</taxon>
        <taxon>Chromadorea</taxon>
        <taxon>Rhabditida</taxon>
        <taxon>Spirurina</taxon>
        <taxon>Ascaridomorpha</taxon>
        <taxon>Ascaridoidea</taxon>
        <taxon>Toxocaridae</taxon>
        <taxon>Toxocara</taxon>
    </lineage>
</organism>
<dbReference type="Proteomes" id="UP000031036">
    <property type="component" value="Unassembled WGS sequence"/>
</dbReference>
<name>A0A0B2V7R7_TOXCA</name>
<proteinExistence type="predicted"/>
<accession>A0A0B2V7R7</accession>